<name>A0A1B8GEZ3_9PEZI</name>
<dbReference type="AlphaFoldDB" id="A0A1B8GEZ3"/>
<reference evidence="1 2" key="1">
    <citation type="submission" date="2016-03" db="EMBL/GenBank/DDBJ databases">
        <title>Comparative genomics of Pseudogymnoascus destructans, the fungus causing white-nose syndrome of bats.</title>
        <authorList>
            <person name="Palmer J.M."/>
            <person name="Drees K.P."/>
            <person name="Foster J.T."/>
            <person name="Lindner D.L."/>
        </authorList>
    </citation>
    <scope>NUCLEOTIDE SEQUENCE [LARGE SCALE GENOMIC DNA]</scope>
    <source>
        <strain evidence="1 2">UAMH 10579</strain>
    </source>
</reference>
<dbReference type="Proteomes" id="UP000091956">
    <property type="component" value="Unassembled WGS sequence"/>
</dbReference>
<accession>A0A1B8GEZ3</accession>
<proteinExistence type="predicted"/>
<gene>
    <name evidence="1" type="ORF">VE01_07773</name>
</gene>
<evidence type="ECO:0000313" key="1">
    <source>
        <dbReference type="EMBL" id="OBT94398.1"/>
    </source>
</evidence>
<evidence type="ECO:0000313" key="2">
    <source>
        <dbReference type="Proteomes" id="UP000091956"/>
    </source>
</evidence>
<protein>
    <submittedName>
        <fullName evidence="1">Uncharacterized protein</fullName>
    </submittedName>
</protein>
<dbReference type="EMBL" id="KV460244">
    <property type="protein sequence ID" value="OBT94398.1"/>
    <property type="molecule type" value="Genomic_DNA"/>
</dbReference>
<dbReference type="RefSeq" id="XP_018128131.1">
    <property type="nucleotide sequence ID" value="XM_018277206.2"/>
</dbReference>
<keyword evidence="2" id="KW-1185">Reference proteome</keyword>
<sequence length="116" mass="13240">MSAQNERVQASCKIIWGEADYDFDLETDDWVTYAYVVRKDFGSRFGPPLTMTGICNSETHAWEELERMLSVWAKQVQSGKPMTKSQSIEIFGGPNGRNSYILGKFIDEAERRGINH</sequence>
<reference evidence="2" key="2">
    <citation type="journal article" date="2018" name="Nat. Commun.">
        <title>Extreme sensitivity to ultraviolet light in the fungal pathogen causing white-nose syndrome of bats.</title>
        <authorList>
            <person name="Palmer J.M."/>
            <person name="Drees K.P."/>
            <person name="Foster J.T."/>
            <person name="Lindner D.L."/>
        </authorList>
    </citation>
    <scope>NUCLEOTIDE SEQUENCE [LARGE SCALE GENOMIC DNA]</scope>
    <source>
        <strain evidence="2">UAMH 10579</strain>
    </source>
</reference>
<dbReference type="GeneID" id="28841159"/>
<organism evidence="1 2">
    <name type="scientific">Pseudogymnoascus verrucosus</name>
    <dbReference type="NCBI Taxonomy" id="342668"/>
    <lineage>
        <taxon>Eukaryota</taxon>
        <taxon>Fungi</taxon>
        <taxon>Dikarya</taxon>
        <taxon>Ascomycota</taxon>
        <taxon>Pezizomycotina</taxon>
        <taxon>Leotiomycetes</taxon>
        <taxon>Thelebolales</taxon>
        <taxon>Thelebolaceae</taxon>
        <taxon>Pseudogymnoascus</taxon>
    </lineage>
</organism>